<evidence type="ECO:0000313" key="3">
    <source>
        <dbReference type="Proteomes" id="UP000663505"/>
    </source>
</evidence>
<dbReference type="Proteomes" id="UP000663505">
    <property type="component" value="Plasmid unnamed"/>
</dbReference>
<dbReference type="RefSeq" id="WP_206659436.1">
    <property type="nucleotide sequence ID" value="NZ_CP071183.1"/>
</dbReference>
<reference evidence="2 3" key="1">
    <citation type="submission" date="2021-02" db="EMBL/GenBank/DDBJ databases">
        <title>Alicyclobacillus curvatus sp. nov. and Alicyclobacillus mengziensis sp. nov., two acidophilic bacteria isolated from acid mine drainage.</title>
        <authorList>
            <person name="Huang Y."/>
        </authorList>
    </citation>
    <scope>NUCLEOTIDE SEQUENCE [LARGE SCALE GENOMIC DNA]</scope>
    <source>
        <strain evidence="2 3">S30H14</strain>
        <plasmid evidence="2 3">unnamed</plasmid>
    </source>
</reference>
<organism evidence="2 3">
    <name type="scientific">Alicyclobacillus mengziensis</name>
    <dbReference type="NCBI Taxonomy" id="2931921"/>
    <lineage>
        <taxon>Bacteria</taxon>
        <taxon>Bacillati</taxon>
        <taxon>Bacillota</taxon>
        <taxon>Bacilli</taxon>
        <taxon>Bacillales</taxon>
        <taxon>Alicyclobacillaceae</taxon>
        <taxon>Alicyclobacillus</taxon>
    </lineage>
</organism>
<dbReference type="InterPro" id="IPR027417">
    <property type="entry name" value="P-loop_NTPase"/>
</dbReference>
<evidence type="ECO:0008006" key="4">
    <source>
        <dbReference type="Google" id="ProtNLM"/>
    </source>
</evidence>
<feature type="region of interest" description="Disordered" evidence="1">
    <location>
        <begin position="133"/>
        <end position="160"/>
    </location>
</feature>
<name>A0A9X7Z9T6_9BACL</name>
<geneLocation type="plasmid" evidence="2 3">
    <name>unnamed</name>
</geneLocation>
<dbReference type="AlphaFoldDB" id="A0A9X7Z9T6"/>
<dbReference type="KEGG" id="afx:JZ786_24525"/>
<dbReference type="SUPFAM" id="SSF52540">
    <property type="entry name" value="P-loop containing nucleoside triphosphate hydrolases"/>
    <property type="match status" value="1"/>
</dbReference>
<evidence type="ECO:0000256" key="1">
    <source>
        <dbReference type="SAM" id="MobiDB-lite"/>
    </source>
</evidence>
<proteinExistence type="predicted"/>
<keyword evidence="2" id="KW-0614">Plasmid</keyword>
<evidence type="ECO:0000313" key="2">
    <source>
        <dbReference type="EMBL" id="QSO50135.1"/>
    </source>
</evidence>
<gene>
    <name evidence="2" type="ORF">JZ786_24525</name>
</gene>
<accession>A0A9X7Z9T6</accession>
<keyword evidence="3" id="KW-1185">Reference proteome</keyword>
<protein>
    <recommendedName>
        <fullName evidence="4">CobQ/CobB/MinD/ParA nucleotide binding domain-containing protein</fullName>
    </recommendedName>
</protein>
<dbReference type="EMBL" id="CP071183">
    <property type="protein sequence ID" value="QSO50135.1"/>
    <property type="molecule type" value="Genomic_DNA"/>
</dbReference>
<sequence length="482" mass="54095">MKQLLLLIENPRTYSRITRGLSDNTISGQLTTLSDVRKWLTEHEAAVALVSRKFPDLEETVSLLERFHISVTFFEGDFLHAEAWLHINLPLDNEEHSEKNVPPATLDIEVVETISAVSGIEPVAEAREVQKEATLADESNLPASSIPTAQVTARPNASGRRPLVAPWMQTPMSAPVNPQHTSNDPEELIELKEPASREPTIEEVPVRSTPTPPAQVHYVEVQIEKPVYVRDTVPLTIQPKIIVVLGLVRGAGSSFISMGISHLLTRSTKAHSVLLLEHPDQEAYLYHRLDVDGLLTDGGTFVSWLYGDLTPVSRDGVDLAVLEPNWTPSESGIYSEALVKYLYRQLRRPFTIIDCGMIVDDMVLSLADEIYLIAPCDPMILMRDSTIERFSVLMETYQPKVLANKWTKHAKVTKQLFPTNATYVPFLSPDLTERAAWDNRFITTYSESLDLLSSLAQLVDVPEEIRTGAKVDKPSFFRRRKR</sequence>
<feature type="compositionally biased region" description="Polar residues" evidence="1">
    <location>
        <begin position="141"/>
        <end position="155"/>
    </location>
</feature>